<comment type="caution">
    <text evidence="3">The sequence shown here is derived from an EMBL/GenBank/DDBJ whole genome shotgun (WGS) entry which is preliminary data.</text>
</comment>
<reference evidence="3 4" key="1">
    <citation type="journal article" date="2015" name="Genom Data">
        <title>Draft genome sequence of a multidrug-resistant Chryseobacterium indologenes isolate from Malaysia.</title>
        <authorList>
            <person name="Yu C.Y."/>
            <person name="Ang G.Y."/>
            <person name="Cheng H.J."/>
            <person name="Cheong Y.M."/>
            <person name="Yin W.F."/>
            <person name="Chan K.G."/>
        </authorList>
    </citation>
    <scope>NUCLEOTIDE SEQUENCE [LARGE SCALE GENOMIC DNA]</scope>
    <source>
        <strain evidence="3 4">CI_885</strain>
    </source>
</reference>
<dbReference type="PATRIC" id="fig|253.9.peg.3849"/>
<name>A0A0N0ZVT3_CHRID</name>
<keyword evidence="1" id="KW-0732">Signal</keyword>
<dbReference type="Pfam" id="PF18962">
    <property type="entry name" value="Por_Secre_tail"/>
    <property type="match status" value="1"/>
</dbReference>
<dbReference type="EMBL" id="LJOD01000005">
    <property type="protein sequence ID" value="KPE51508.1"/>
    <property type="molecule type" value="Genomic_DNA"/>
</dbReference>
<protein>
    <recommendedName>
        <fullName evidence="2">Secretion system C-terminal sorting domain-containing protein</fullName>
    </recommendedName>
</protein>
<dbReference type="AlphaFoldDB" id="A0A0N0ZVT3"/>
<dbReference type="Proteomes" id="UP000037953">
    <property type="component" value="Unassembled WGS sequence"/>
</dbReference>
<evidence type="ECO:0000259" key="2">
    <source>
        <dbReference type="Pfam" id="PF18962"/>
    </source>
</evidence>
<dbReference type="NCBIfam" id="TIGR04183">
    <property type="entry name" value="Por_Secre_tail"/>
    <property type="match status" value="1"/>
</dbReference>
<evidence type="ECO:0000313" key="3">
    <source>
        <dbReference type="EMBL" id="KPE51508.1"/>
    </source>
</evidence>
<evidence type="ECO:0000313" key="4">
    <source>
        <dbReference type="Proteomes" id="UP000037953"/>
    </source>
</evidence>
<sequence length="237" mass="26180">MLFSFQSKAQIALAKEDGTPIANGQVITYNTVNEVPANLHYKIKNTSGFPINVRIKITDIVNATGSGFQFCYLSTCLPFVTENAVYPANSKPAISIGANSEVSNGYTMWNSDTGSGTFPIDYVIKYYMVDDFNNELGNPVTFTYRYDPNAVLAVSDVKKNQNSFADIYSTLIMNNIQIKSKENGFYSLYNMEGRTLSEGDIKKGENLIDTSVLSSGAYIVTLKNDKGEIISKKIIKK</sequence>
<accession>A0A0N0ZVT3</accession>
<evidence type="ECO:0000256" key="1">
    <source>
        <dbReference type="ARBA" id="ARBA00022729"/>
    </source>
</evidence>
<reference evidence="4" key="2">
    <citation type="submission" date="2015-09" db="EMBL/GenBank/DDBJ databases">
        <title>Draft genome sequence of a multidrug-resistant Chryseobacterium indologenes isolate from Malaysia.</title>
        <authorList>
            <person name="Yu C.Y."/>
            <person name="Ang G.Y."/>
            <person name="Chan K.-G."/>
        </authorList>
    </citation>
    <scope>NUCLEOTIDE SEQUENCE [LARGE SCALE GENOMIC DNA]</scope>
    <source>
        <strain evidence="4">CI_885</strain>
    </source>
</reference>
<proteinExistence type="predicted"/>
<dbReference type="InterPro" id="IPR026444">
    <property type="entry name" value="Secre_tail"/>
</dbReference>
<organism evidence="3 4">
    <name type="scientific">Chryseobacterium indologenes</name>
    <name type="common">Flavobacterium indologenes</name>
    <dbReference type="NCBI Taxonomy" id="253"/>
    <lineage>
        <taxon>Bacteria</taxon>
        <taxon>Pseudomonadati</taxon>
        <taxon>Bacteroidota</taxon>
        <taxon>Flavobacteriia</taxon>
        <taxon>Flavobacteriales</taxon>
        <taxon>Weeksellaceae</taxon>
        <taxon>Chryseobacterium group</taxon>
        <taxon>Chryseobacterium</taxon>
    </lineage>
</organism>
<gene>
    <name evidence="3" type="ORF">AOB46_10260</name>
</gene>
<feature type="domain" description="Secretion system C-terminal sorting" evidence="2">
    <location>
        <begin position="175"/>
        <end position="235"/>
    </location>
</feature>